<keyword evidence="4" id="KW-0067">ATP-binding</keyword>
<dbReference type="PANTHER" id="PTHR43851">
    <property type="match status" value="1"/>
</dbReference>
<dbReference type="AlphaFoldDB" id="A0A378YK22"/>
<dbReference type="RefSeq" id="WP_039810846.1">
    <property type="nucleotide sequence ID" value="NZ_JADLRM010000005.1"/>
</dbReference>
<reference evidence="6 7" key="1">
    <citation type="submission" date="2018-06" db="EMBL/GenBank/DDBJ databases">
        <authorList>
            <consortium name="Pathogen Informatics"/>
            <person name="Doyle S."/>
        </authorList>
    </citation>
    <scope>NUCLEOTIDE SEQUENCE [LARGE SCALE GENOMIC DNA]</scope>
    <source>
        <strain evidence="6 7">NCTC1934</strain>
    </source>
</reference>
<dbReference type="InterPro" id="IPR011009">
    <property type="entry name" value="Kinase-like_dom_sf"/>
</dbReference>
<evidence type="ECO:0000313" key="6">
    <source>
        <dbReference type="EMBL" id="SUA77512.1"/>
    </source>
</evidence>
<evidence type="ECO:0000256" key="1">
    <source>
        <dbReference type="ARBA" id="ARBA00009670"/>
    </source>
</evidence>
<dbReference type="Pfam" id="PF03109">
    <property type="entry name" value="ABC1"/>
    <property type="match status" value="1"/>
</dbReference>
<dbReference type="GO" id="GO:0016740">
    <property type="term" value="F:transferase activity"/>
    <property type="evidence" value="ECO:0007669"/>
    <property type="project" value="UniProtKB-KW"/>
</dbReference>
<dbReference type="GO" id="GO:0005524">
    <property type="term" value="F:ATP binding"/>
    <property type="evidence" value="ECO:0007669"/>
    <property type="project" value="UniProtKB-KW"/>
</dbReference>
<gene>
    <name evidence="6" type="primary">ubiB_3</name>
    <name evidence="6" type="ORF">NCTC1934_03060</name>
</gene>
<dbReference type="InterPro" id="IPR004147">
    <property type="entry name" value="ABC1_dom"/>
</dbReference>
<keyword evidence="3" id="KW-0547">Nucleotide-binding</keyword>
<evidence type="ECO:0000256" key="4">
    <source>
        <dbReference type="ARBA" id="ARBA00022840"/>
    </source>
</evidence>
<protein>
    <submittedName>
        <fullName evidence="6">Probable ubiquinone biosynthesis protein UbiB</fullName>
    </submittedName>
</protein>
<evidence type="ECO:0000256" key="3">
    <source>
        <dbReference type="ARBA" id="ARBA00022741"/>
    </source>
</evidence>
<dbReference type="STRING" id="1406858.GCA_000710895_04878"/>
<dbReference type="Proteomes" id="UP000255467">
    <property type="component" value="Unassembled WGS sequence"/>
</dbReference>
<keyword evidence="7" id="KW-1185">Reference proteome</keyword>
<dbReference type="InterPro" id="IPR034646">
    <property type="entry name" value="ADCK3_dom"/>
</dbReference>
<sequence>MAGTRRKGIARGARLAALPMSIMAKRAAALGTRIITGAERGELDEKLIAEAADQVFTVLGELKGGAMKVGQALSVMEAAVPPQFADRYREALVKLQAEAPPMPEADTYRMLTQQLGTRWRDRFRSFDPKPVAAASIGQVHRAVWSDGRDVAVKVQYPHAEESLKADLALLKMFSSVFNLILPGADVKELVDEFIDRTHDELDYRIECDYQRRFAKALGPDDPKFFVPKVVASAPKVMVTEWMDGMPLSKVITGGDREQRDRAGILLWELAVSSPARFGILHCDPHPGNFRLLEDGRLGIIDFGACTETPNGLPPFIGETARYLLAEDFDKAVDVVRRSGFVKEGTTVDIGPLQRTLGPLVVLLREEEFHMTRQVLQDQAQRSMDVRNMSINNALAFKATPEFPEMPMIGRVLGGVAGICAQLDTTGPFLALVREWVPGFVATDDAERG</sequence>
<dbReference type="SUPFAM" id="SSF56112">
    <property type="entry name" value="Protein kinase-like (PK-like)"/>
    <property type="match status" value="1"/>
</dbReference>
<feature type="domain" description="ABC1 atypical kinase-like" evidence="5">
    <location>
        <begin position="94"/>
        <end position="310"/>
    </location>
</feature>
<comment type="similarity">
    <text evidence="1">Belongs to the protein kinase superfamily. ADCK protein kinase family.</text>
</comment>
<name>A0A378YK22_9NOCA</name>
<dbReference type="InterPro" id="IPR051409">
    <property type="entry name" value="Atypical_kinase_ADCK"/>
</dbReference>
<keyword evidence="2" id="KW-0808">Transferase</keyword>
<keyword evidence="6" id="KW-0830">Ubiquinone</keyword>
<organism evidence="6 7">
    <name type="scientific">Nocardia otitidiscaviarum</name>
    <dbReference type="NCBI Taxonomy" id="1823"/>
    <lineage>
        <taxon>Bacteria</taxon>
        <taxon>Bacillati</taxon>
        <taxon>Actinomycetota</taxon>
        <taxon>Actinomycetes</taxon>
        <taxon>Mycobacteriales</taxon>
        <taxon>Nocardiaceae</taxon>
        <taxon>Nocardia</taxon>
    </lineage>
</organism>
<dbReference type="CDD" id="cd13970">
    <property type="entry name" value="ABC1_ADCK3"/>
    <property type="match status" value="1"/>
</dbReference>
<evidence type="ECO:0000256" key="2">
    <source>
        <dbReference type="ARBA" id="ARBA00022679"/>
    </source>
</evidence>
<proteinExistence type="inferred from homology"/>
<accession>A0A378YK22</accession>
<evidence type="ECO:0000313" key="7">
    <source>
        <dbReference type="Proteomes" id="UP000255467"/>
    </source>
</evidence>
<dbReference type="EMBL" id="UGRY01000002">
    <property type="protein sequence ID" value="SUA77512.1"/>
    <property type="molecule type" value="Genomic_DNA"/>
</dbReference>
<evidence type="ECO:0000259" key="5">
    <source>
        <dbReference type="Pfam" id="PF03109"/>
    </source>
</evidence>
<dbReference type="PANTHER" id="PTHR43851:SF3">
    <property type="entry name" value="COENZYME Q8"/>
    <property type="match status" value="1"/>
</dbReference>